<evidence type="ECO:0000313" key="3">
    <source>
        <dbReference type="EMBL" id="PPR02863.1"/>
    </source>
</evidence>
<reference evidence="3 4" key="1">
    <citation type="journal article" date="2018" name="Evol. Lett.">
        <title>Horizontal gene cluster transfer increased hallucinogenic mushroom diversity.</title>
        <authorList>
            <person name="Reynolds H.T."/>
            <person name="Vijayakumar V."/>
            <person name="Gluck-Thaler E."/>
            <person name="Korotkin H.B."/>
            <person name="Matheny P.B."/>
            <person name="Slot J.C."/>
        </authorList>
    </citation>
    <scope>NUCLEOTIDE SEQUENCE [LARGE SCALE GENOMIC DNA]</scope>
    <source>
        <strain evidence="3 4">2629</strain>
    </source>
</reference>
<feature type="compositionally biased region" description="Low complexity" evidence="1">
    <location>
        <begin position="777"/>
        <end position="798"/>
    </location>
</feature>
<dbReference type="GO" id="GO:0004672">
    <property type="term" value="F:protein kinase activity"/>
    <property type="evidence" value="ECO:0007669"/>
    <property type="project" value="InterPro"/>
</dbReference>
<sequence>MEPSDSTRESVQSAPKTPPASHSSSSLDPSGASSQPIPQTTPSKGGTSTRITGYINRDDLKRDLREEMKGMDHPFDQAAVDKLLNEVKSSYEIDQYLSATELYDNDWTAVPTDVETPGPEPVGENRIYKPLCNIFNDILGYFNLSDTRCAHVTSSSVKHEDGDAIRGRPDLLVVGRGSQFRCQGWGKGWRSCVSFIDGKQDKDVALIAESKVDWEDQFGKYARHQPTRIFLYTIIFTEKRFRLYRYDRCGILYSDWLNYRESGANLLVRAILLVSSSCASAIGFDDTVTVRGDNKHVFRMKKEVLPVTTTTDGLSAEKEELVTNTKDSASPLQKKTEDVELTEVNFRWSSFSLIGRATTCWTVIDNATGETRILKQQYVNVNRTPEHEILGQVQGIKGVVKVYFAQRIGKDISQTRQGSTPEGFHDRFLYRLVLEEYGDPIYRVTDFSLLLKALRDAIKAHQEAYCDRKILHRDISIRNILYAKDPNNLREGEALGNLIDFELGIRIDRTSSCHMTDFQTGTRAFHSVGILEAAVNNLSYVLNYIDDLQAFLWVLVWILDLYDPTPDESDESLRKRFQGSAQAAFDQKDVFLHRCTKGTVSIKSRYPHPVVLELILNLGSFFAKKMEDPRPTTPDQLVQEARDVAPGDYKEVLDHFQTAIDKLPKAPPIQLRPVHEVLKDSDLPLLLLNLGSFFMSKRTVPRPTTPDGLLREARDMAPKDYQKVLDHFATAIDKLPKAPPIKLRPVHEVLKDSDLPLQTSKQKAKSKKSSSKIGTGSHLQTSSLASSSSSYIPPTISAPESSPPRKKARTEQGRAA</sequence>
<accession>A0A409YIK2</accession>
<feature type="domain" description="Fungal-type protein kinase" evidence="2">
    <location>
        <begin position="218"/>
        <end position="414"/>
    </location>
</feature>
<dbReference type="InterPro" id="IPR040976">
    <property type="entry name" value="Pkinase_fungal"/>
</dbReference>
<dbReference type="InParanoid" id="A0A409YIK2"/>
<dbReference type="PANTHER" id="PTHR38248">
    <property type="entry name" value="FUNK1 6"/>
    <property type="match status" value="1"/>
</dbReference>
<feature type="domain" description="Fungal-type protein kinase" evidence="2">
    <location>
        <begin position="421"/>
        <end position="558"/>
    </location>
</feature>
<proteinExistence type="predicted"/>
<comment type="caution">
    <text evidence="3">The sequence shown here is derived from an EMBL/GenBank/DDBJ whole genome shotgun (WGS) entry which is preliminary data.</text>
</comment>
<dbReference type="OrthoDB" id="2739948at2759"/>
<dbReference type="Gene3D" id="1.10.510.10">
    <property type="entry name" value="Transferase(Phosphotransferase) domain 1"/>
    <property type="match status" value="1"/>
</dbReference>
<gene>
    <name evidence="3" type="ORF">CVT24_002287</name>
</gene>
<dbReference type="EMBL" id="NHTK01001137">
    <property type="protein sequence ID" value="PPR02863.1"/>
    <property type="molecule type" value="Genomic_DNA"/>
</dbReference>
<feature type="compositionally biased region" description="Polar residues" evidence="1">
    <location>
        <begin position="37"/>
        <end position="51"/>
    </location>
</feature>
<dbReference type="Proteomes" id="UP000284842">
    <property type="component" value="Unassembled WGS sequence"/>
</dbReference>
<evidence type="ECO:0000256" key="1">
    <source>
        <dbReference type="SAM" id="MobiDB-lite"/>
    </source>
</evidence>
<dbReference type="InterPro" id="IPR011009">
    <property type="entry name" value="Kinase-like_dom_sf"/>
</dbReference>
<dbReference type="InterPro" id="IPR008266">
    <property type="entry name" value="Tyr_kinase_AS"/>
</dbReference>
<feature type="compositionally biased region" description="Low complexity" evidence="1">
    <location>
        <begin position="13"/>
        <end position="36"/>
    </location>
</feature>
<evidence type="ECO:0000259" key="2">
    <source>
        <dbReference type="Pfam" id="PF17667"/>
    </source>
</evidence>
<organism evidence="3 4">
    <name type="scientific">Panaeolus cyanescens</name>
    <dbReference type="NCBI Taxonomy" id="181874"/>
    <lineage>
        <taxon>Eukaryota</taxon>
        <taxon>Fungi</taxon>
        <taxon>Dikarya</taxon>
        <taxon>Basidiomycota</taxon>
        <taxon>Agaricomycotina</taxon>
        <taxon>Agaricomycetes</taxon>
        <taxon>Agaricomycetidae</taxon>
        <taxon>Agaricales</taxon>
        <taxon>Agaricineae</taxon>
        <taxon>Galeropsidaceae</taxon>
        <taxon>Panaeolus</taxon>
    </lineage>
</organism>
<keyword evidence="4" id="KW-1185">Reference proteome</keyword>
<dbReference type="PROSITE" id="PS00109">
    <property type="entry name" value="PROTEIN_KINASE_TYR"/>
    <property type="match status" value="1"/>
</dbReference>
<dbReference type="SUPFAM" id="SSF56112">
    <property type="entry name" value="Protein kinase-like (PK-like)"/>
    <property type="match status" value="1"/>
</dbReference>
<evidence type="ECO:0000313" key="4">
    <source>
        <dbReference type="Proteomes" id="UP000284842"/>
    </source>
</evidence>
<dbReference type="PANTHER" id="PTHR38248:SF2">
    <property type="entry name" value="FUNK1 11"/>
    <property type="match status" value="1"/>
</dbReference>
<feature type="region of interest" description="Disordered" evidence="1">
    <location>
        <begin position="1"/>
        <end position="57"/>
    </location>
</feature>
<name>A0A409YIK2_9AGAR</name>
<dbReference type="Pfam" id="PF17667">
    <property type="entry name" value="Pkinase_fungal"/>
    <property type="match status" value="2"/>
</dbReference>
<protein>
    <recommendedName>
        <fullName evidence="2">Fungal-type protein kinase domain-containing protein</fullName>
    </recommendedName>
</protein>
<dbReference type="AlphaFoldDB" id="A0A409YIK2"/>
<feature type="region of interest" description="Disordered" evidence="1">
    <location>
        <begin position="753"/>
        <end position="816"/>
    </location>
</feature>